<dbReference type="PANTHER" id="PTHR36928">
    <property type="entry name" value="PHOSPHATASE YCDX-RELATED"/>
    <property type="match status" value="1"/>
</dbReference>
<dbReference type="PIRSF" id="PIRSF005047">
    <property type="entry name" value="UCP005047_YshC"/>
    <property type="match status" value="1"/>
</dbReference>
<dbReference type="EMBL" id="MHCZ01000019">
    <property type="protein sequence ID" value="OGY29859.1"/>
    <property type="molecule type" value="Genomic_DNA"/>
</dbReference>
<dbReference type="InterPro" id="IPR047967">
    <property type="entry name" value="PolX_PHP"/>
</dbReference>
<evidence type="ECO:0008006" key="7">
    <source>
        <dbReference type="Google" id="ProtNLM"/>
    </source>
</evidence>
<dbReference type="InterPro" id="IPR027421">
    <property type="entry name" value="DNA_pol_lamdba_lyase_dom_sf"/>
</dbReference>
<dbReference type="InterPro" id="IPR016195">
    <property type="entry name" value="Pol/histidinol_Pase-like"/>
</dbReference>
<evidence type="ECO:0000313" key="5">
    <source>
        <dbReference type="EMBL" id="OGY29859.1"/>
    </source>
</evidence>
<dbReference type="InterPro" id="IPR004013">
    <property type="entry name" value="PHP_dom"/>
</dbReference>
<dbReference type="InterPro" id="IPR050243">
    <property type="entry name" value="PHP_phosphatase"/>
</dbReference>
<dbReference type="InterPro" id="IPR010996">
    <property type="entry name" value="HHH_MUS81"/>
</dbReference>
<name>A0A1G1WQ77_9BACT</name>
<evidence type="ECO:0000256" key="1">
    <source>
        <dbReference type="ARBA" id="ARBA00022679"/>
    </source>
</evidence>
<organism evidence="5 6">
    <name type="scientific">Candidatus Woykebacteria bacterium RIFCSPHIGHO2_12_FULL_45_10</name>
    <dbReference type="NCBI Taxonomy" id="1802603"/>
    <lineage>
        <taxon>Bacteria</taxon>
        <taxon>Candidatus Woykeibacteriota</taxon>
    </lineage>
</organism>
<dbReference type="AlphaFoldDB" id="A0A1G1WQ77"/>
<protein>
    <recommendedName>
        <fullName evidence="7">DNA-directed DNA polymerase</fullName>
    </recommendedName>
</protein>
<evidence type="ECO:0000313" key="6">
    <source>
        <dbReference type="Proteomes" id="UP000178068"/>
    </source>
</evidence>
<gene>
    <name evidence="5" type="ORF">A3F35_02595</name>
</gene>
<dbReference type="STRING" id="1802603.A3F35_02595"/>
<dbReference type="SMART" id="SM00483">
    <property type="entry name" value="POLXc"/>
    <property type="match status" value="1"/>
</dbReference>
<dbReference type="Gene3D" id="3.20.20.140">
    <property type="entry name" value="Metal-dependent hydrolases"/>
    <property type="match status" value="1"/>
</dbReference>
<evidence type="ECO:0000256" key="2">
    <source>
        <dbReference type="ARBA" id="ARBA00022695"/>
    </source>
</evidence>
<dbReference type="GO" id="GO:0005829">
    <property type="term" value="C:cytosol"/>
    <property type="evidence" value="ECO:0007669"/>
    <property type="project" value="TreeGrafter"/>
</dbReference>
<dbReference type="InterPro" id="IPR029398">
    <property type="entry name" value="PolB_thumb"/>
</dbReference>
<dbReference type="CDD" id="cd07436">
    <property type="entry name" value="PHP_PolX"/>
    <property type="match status" value="1"/>
</dbReference>
<dbReference type="InterPro" id="IPR022311">
    <property type="entry name" value="PolX-like"/>
</dbReference>
<dbReference type="InterPro" id="IPR043519">
    <property type="entry name" value="NT_sf"/>
</dbReference>
<dbReference type="Gene3D" id="1.10.150.20">
    <property type="entry name" value="5' to 3' exonuclease, C-terminal subdomain"/>
    <property type="match status" value="1"/>
</dbReference>
<dbReference type="GO" id="GO:0006281">
    <property type="term" value="P:DNA repair"/>
    <property type="evidence" value="ECO:0007669"/>
    <property type="project" value="InterPro"/>
</dbReference>
<dbReference type="Pfam" id="PF14791">
    <property type="entry name" value="DNA_pol_B_thumb"/>
    <property type="match status" value="1"/>
</dbReference>
<dbReference type="SMART" id="SM00481">
    <property type="entry name" value="POLIIIAc"/>
    <property type="match status" value="1"/>
</dbReference>
<accession>A0A1G1WQ77</accession>
<dbReference type="SUPFAM" id="SSF47802">
    <property type="entry name" value="DNA polymerase beta, N-terminal domain-like"/>
    <property type="match status" value="1"/>
</dbReference>
<dbReference type="Proteomes" id="UP000178068">
    <property type="component" value="Unassembled WGS sequence"/>
</dbReference>
<comment type="caution">
    <text evidence="5">The sequence shown here is derived from an EMBL/GenBank/DDBJ whole genome shotgun (WGS) entry which is preliminary data.</text>
</comment>
<proteinExistence type="predicted"/>
<evidence type="ECO:0000259" key="3">
    <source>
        <dbReference type="SMART" id="SM00481"/>
    </source>
</evidence>
<sequence length="568" mass="63755">MSYNFSNKQVADLLRNISAVYQIKDMNSFQIRAYDLAADSIDHVNSELKDLWETGQLDEIPGLGEKLRSYIDELFRTGKVKHFEDISKGIPESLFTLLNVPGVGPKTAFKLSQAGVEDISDLEKKIKSGQLVKKDFSEKILSNVLRGVEEYNRRSDRILLPIAGETAKGVINHLLKHPSVKRADTLGSLRRRLATVGDIDISVASNEPEEVIAHFAKTPGISRVVEAGDRTGTIVLKNGIRVDLMVQPPADYGSLLHHFTGSKSHNIKMRSLARDKGYSISEYGVKEIETNKVVHIAEEEKVYELMGMETPPPELREDQGEVEAAIEGKLPKLVELEDIKGDLHTHSLWSDGRASIAEMAKEAAKLGRDYIVMSDHSYPNLLDFRKRLSEIEHLNDSQSKIRVISGLEVNINADMSLQVSDEILKIHEVILVSIHTAFHQSKEEMTKRILIALENPYVDIFAHPTGRMLLEREGIEADWEVIFKRAKELGKIMEINAFPNRLDLPDNLVRLAKDCGVKFSVDTDSHHTEHLSLMEYGVAVARRGWCETGDIINTLPLTALKRILSHVK</sequence>
<dbReference type="Gene3D" id="1.10.150.110">
    <property type="entry name" value="DNA polymerase beta, N-terminal domain-like"/>
    <property type="match status" value="1"/>
</dbReference>
<evidence type="ECO:0000259" key="4">
    <source>
        <dbReference type="SMART" id="SM00483"/>
    </source>
</evidence>
<dbReference type="Pfam" id="PF02811">
    <property type="entry name" value="PHP"/>
    <property type="match status" value="1"/>
</dbReference>
<dbReference type="SUPFAM" id="SSF89550">
    <property type="entry name" value="PHP domain-like"/>
    <property type="match status" value="1"/>
</dbReference>
<dbReference type="Gene3D" id="3.30.460.10">
    <property type="entry name" value="Beta Polymerase, domain 2"/>
    <property type="match status" value="1"/>
</dbReference>
<feature type="domain" description="DNA-directed DNA polymerase X" evidence="4">
    <location>
        <begin position="4"/>
        <end position="317"/>
    </location>
</feature>
<dbReference type="InterPro" id="IPR002054">
    <property type="entry name" value="DNA-dir_DNA_pol_X"/>
</dbReference>
<dbReference type="CDD" id="cd00141">
    <property type="entry name" value="NT_POLXc"/>
    <property type="match status" value="1"/>
</dbReference>
<dbReference type="SUPFAM" id="SSF158702">
    <property type="entry name" value="Sec63 N-terminal domain-like"/>
    <property type="match status" value="1"/>
</dbReference>
<dbReference type="PRINTS" id="PR00869">
    <property type="entry name" value="DNAPOLX"/>
</dbReference>
<dbReference type="NCBIfam" id="NF006375">
    <property type="entry name" value="PRK08609.1"/>
    <property type="match status" value="1"/>
</dbReference>
<reference evidence="5 6" key="1">
    <citation type="journal article" date="2016" name="Nat. Commun.">
        <title>Thousands of microbial genomes shed light on interconnected biogeochemical processes in an aquifer system.</title>
        <authorList>
            <person name="Anantharaman K."/>
            <person name="Brown C.T."/>
            <person name="Hug L.A."/>
            <person name="Sharon I."/>
            <person name="Castelle C.J."/>
            <person name="Probst A.J."/>
            <person name="Thomas B.C."/>
            <person name="Singh A."/>
            <person name="Wilkins M.J."/>
            <person name="Karaoz U."/>
            <person name="Brodie E.L."/>
            <person name="Williams K.H."/>
            <person name="Hubbard S.S."/>
            <person name="Banfield J.F."/>
        </authorList>
    </citation>
    <scope>NUCLEOTIDE SEQUENCE [LARGE SCALE GENOMIC DNA]</scope>
</reference>
<dbReference type="InterPro" id="IPR022312">
    <property type="entry name" value="DNA_pol_X"/>
</dbReference>
<dbReference type="GO" id="GO:0008270">
    <property type="term" value="F:zinc ion binding"/>
    <property type="evidence" value="ECO:0007669"/>
    <property type="project" value="TreeGrafter"/>
</dbReference>
<dbReference type="PANTHER" id="PTHR36928:SF1">
    <property type="entry name" value="PHOSPHATASE YCDX-RELATED"/>
    <property type="match status" value="1"/>
</dbReference>
<dbReference type="GO" id="GO:0003887">
    <property type="term" value="F:DNA-directed DNA polymerase activity"/>
    <property type="evidence" value="ECO:0007669"/>
    <property type="project" value="InterPro"/>
</dbReference>
<dbReference type="Gene3D" id="3.30.210.10">
    <property type="entry name" value="DNA polymerase, thumb domain"/>
    <property type="match status" value="1"/>
</dbReference>
<keyword evidence="2" id="KW-0548">Nucleotidyltransferase</keyword>
<dbReference type="InterPro" id="IPR003141">
    <property type="entry name" value="Pol/His_phosphatase_N"/>
</dbReference>
<dbReference type="SUPFAM" id="SSF81301">
    <property type="entry name" value="Nucleotidyltransferase"/>
    <property type="match status" value="1"/>
</dbReference>
<dbReference type="InterPro" id="IPR037160">
    <property type="entry name" value="DNA_Pol_thumb_sf"/>
</dbReference>
<dbReference type="Pfam" id="PF14716">
    <property type="entry name" value="HHH_8"/>
    <property type="match status" value="1"/>
</dbReference>
<feature type="domain" description="Polymerase/histidinol phosphatase N-terminal" evidence="3">
    <location>
        <begin position="341"/>
        <end position="413"/>
    </location>
</feature>
<dbReference type="GO" id="GO:0042578">
    <property type="term" value="F:phosphoric ester hydrolase activity"/>
    <property type="evidence" value="ECO:0007669"/>
    <property type="project" value="TreeGrafter"/>
</dbReference>
<keyword evidence="1" id="KW-0808">Transferase</keyword>
<dbReference type="Pfam" id="PF14520">
    <property type="entry name" value="HHH_5"/>
    <property type="match status" value="1"/>
</dbReference>
<dbReference type="GO" id="GO:0003677">
    <property type="term" value="F:DNA binding"/>
    <property type="evidence" value="ECO:0007669"/>
    <property type="project" value="InterPro"/>
</dbReference>